<sequence>MISLLILIAAKLERISAIYDTVASYQRTLEDLIKKAVILIDLTQSQSSKLKRFNPNDQGGKKYEVEDAEDDELDGQRKRYTFPVQNIIPLANKKKELQPKSKCLALYPNSTCFYPATICATPAMNRDPSHPNHYILQFNDDNSMERFVEENYFVEMFGQPPKPPTAKEANQNRKYVIKIFVHCVVAGAALRIVPFLIDQLKN</sequence>
<keyword evidence="6" id="KW-1133">Transmembrane helix</keyword>
<reference evidence="13" key="1">
    <citation type="submission" date="2020-05" db="EMBL/GenBank/DDBJ databases">
        <title>Phylogenomic resolution of chytrid fungi.</title>
        <authorList>
            <person name="Stajich J.E."/>
            <person name="Amses K."/>
            <person name="Simmons R."/>
            <person name="Seto K."/>
            <person name="Myers J."/>
            <person name="Bonds A."/>
            <person name="Quandt C.A."/>
            <person name="Barry K."/>
            <person name="Liu P."/>
            <person name="Grigoriev I."/>
            <person name="Longcore J.E."/>
            <person name="James T.Y."/>
        </authorList>
    </citation>
    <scope>NUCLEOTIDE SEQUENCE</scope>
    <source>
        <strain evidence="13">JEL0476</strain>
    </source>
</reference>
<keyword evidence="5" id="KW-0653">Protein transport</keyword>
<dbReference type="EMBL" id="JADGJW010000268">
    <property type="protein sequence ID" value="KAJ3220853.1"/>
    <property type="molecule type" value="Genomic_DNA"/>
</dbReference>
<dbReference type="Pfam" id="PF07039">
    <property type="entry name" value="SGF29_Tudor"/>
    <property type="match status" value="1"/>
</dbReference>
<accession>A0AAD5U145</accession>
<dbReference type="Proteomes" id="UP001211065">
    <property type="component" value="Unassembled WGS sequence"/>
</dbReference>
<evidence type="ECO:0000256" key="6">
    <source>
        <dbReference type="ARBA" id="ARBA00022989"/>
    </source>
</evidence>
<evidence type="ECO:0000256" key="2">
    <source>
        <dbReference type="ARBA" id="ARBA00022448"/>
    </source>
</evidence>
<dbReference type="PROSITE" id="PS51518">
    <property type="entry name" value="SGF29_C"/>
    <property type="match status" value="1"/>
</dbReference>
<feature type="signal peptide" evidence="11">
    <location>
        <begin position="1"/>
        <end position="17"/>
    </location>
</feature>
<dbReference type="GO" id="GO:0005741">
    <property type="term" value="C:mitochondrial outer membrane"/>
    <property type="evidence" value="ECO:0007669"/>
    <property type="project" value="UniProtKB-SubCell"/>
</dbReference>
<feature type="region of interest" description="Disordered" evidence="10">
    <location>
        <begin position="50"/>
        <end position="70"/>
    </location>
</feature>
<dbReference type="InterPro" id="IPR010750">
    <property type="entry name" value="SGF29_tudor-like_dom"/>
</dbReference>
<keyword evidence="8" id="KW-0472">Membrane</keyword>
<evidence type="ECO:0000256" key="11">
    <source>
        <dbReference type="SAM" id="SignalP"/>
    </source>
</evidence>
<evidence type="ECO:0000256" key="9">
    <source>
        <dbReference type="ARBA" id="ARBA00025716"/>
    </source>
</evidence>
<keyword evidence="2" id="KW-0813">Transport</keyword>
<evidence type="ECO:0000256" key="10">
    <source>
        <dbReference type="SAM" id="MobiDB-lite"/>
    </source>
</evidence>
<keyword evidence="4" id="KW-1000">Mitochondrion outer membrane</keyword>
<gene>
    <name evidence="13" type="ORF">HK099_003944</name>
</gene>
<evidence type="ECO:0000256" key="8">
    <source>
        <dbReference type="ARBA" id="ARBA00023136"/>
    </source>
</evidence>
<dbReference type="Pfam" id="PF10642">
    <property type="entry name" value="Tom5"/>
    <property type="match status" value="1"/>
</dbReference>
<keyword evidence="3" id="KW-0812">Transmembrane</keyword>
<dbReference type="AlphaFoldDB" id="A0AAD5U145"/>
<dbReference type="PANTHER" id="PTHR21539">
    <property type="entry name" value="SAGA-ASSOCIATED FACTOR 29"/>
    <property type="match status" value="1"/>
</dbReference>
<keyword evidence="14" id="KW-1185">Reference proteome</keyword>
<evidence type="ECO:0000313" key="14">
    <source>
        <dbReference type="Proteomes" id="UP001211065"/>
    </source>
</evidence>
<evidence type="ECO:0000256" key="5">
    <source>
        <dbReference type="ARBA" id="ARBA00022927"/>
    </source>
</evidence>
<dbReference type="GO" id="GO:0006626">
    <property type="term" value="P:protein targeting to mitochondrion"/>
    <property type="evidence" value="ECO:0007669"/>
    <property type="project" value="UniProtKB-ARBA"/>
</dbReference>
<evidence type="ECO:0000256" key="4">
    <source>
        <dbReference type="ARBA" id="ARBA00022787"/>
    </source>
</evidence>
<dbReference type="Gene3D" id="2.30.30.140">
    <property type="match status" value="2"/>
</dbReference>
<dbReference type="GO" id="GO:0015031">
    <property type="term" value="P:protein transport"/>
    <property type="evidence" value="ECO:0007669"/>
    <property type="project" value="UniProtKB-KW"/>
</dbReference>
<dbReference type="PANTHER" id="PTHR21539:SF0">
    <property type="entry name" value="SAGA-ASSOCIATED FACTOR 29"/>
    <property type="match status" value="1"/>
</dbReference>
<protein>
    <recommendedName>
        <fullName evidence="12">SGF29 C-terminal domain-containing protein</fullName>
    </recommendedName>
</protein>
<dbReference type="GO" id="GO:0000124">
    <property type="term" value="C:SAGA complex"/>
    <property type="evidence" value="ECO:0007669"/>
    <property type="project" value="InterPro"/>
</dbReference>
<evidence type="ECO:0000256" key="7">
    <source>
        <dbReference type="ARBA" id="ARBA00023128"/>
    </source>
</evidence>
<feature type="chain" id="PRO_5041970690" description="SGF29 C-terminal domain-containing protein" evidence="11">
    <location>
        <begin position="18"/>
        <end position="202"/>
    </location>
</feature>
<evidence type="ECO:0000256" key="1">
    <source>
        <dbReference type="ARBA" id="ARBA00004572"/>
    </source>
</evidence>
<evidence type="ECO:0000256" key="3">
    <source>
        <dbReference type="ARBA" id="ARBA00022692"/>
    </source>
</evidence>
<proteinExistence type="inferred from homology"/>
<comment type="caution">
    <text evidence="13">The sequence shown here is derived from an EMBL/GenBank/DDBJ whole genome shotgun (WGS) entry which is preliminary data.</text>
</comment>
<name>A0AAD5U145_9FUNG</name>
<organism evidence="13 14">
    <name type="scientific">Clydaea vesicula</name>
    <dbReference type="NCBI Taxonomy" id="447962"/>
    <lineage>
        <taxon>Eukaryota</taxon>
        <taxon>Fungi</taxon>
        <taxon>Fungi incertae sedis</taxon>
        <taxon>Chytridiomycota</taxon>
        <taxon>Chytridiomycota incertae sedis</taxon>
        <taxon>Chytridiomycetes</taxon>
        <taxon>Lobulomycetales</taxon>
        <taxon>Lobulomycetaceae</taxon>
        <taxon>Clydaea</taxon>
    </lineage>
</organism>
<keyword evidence="7" id="KW-0496">Mitochondrion</keyword>
<dbReference type="InterPro" id="IPR019603">
    <property type="entry name" value="Tom5"/>
</dbReference>
<dbReference type="InterPro" id="IPR037802">
    <property type="entry name" value="SGF29"/>
</dbReference>
<evidence type="ECO:0000259" key="12">
    <source>
        <dbReference type="PROSITE" id="PS51518"/>
    </source>
</evidence>
<comment type="subcellular location">
    <subcellularLocation>
        <location evidence="1">Mitochondrion outer membrane</location>
        <topology evidence="1">Single-pass membrane protein</topology>
    </subcellularLocation>
</comment>
<feature type="domain" description="SGF29 C-terminal" evidence="12">
    <location>
        <begin position="12"/>
        <end position="162"/>
    </location>
</feature>
<keyword evidence="11" id="KW-0732">Signal</keyword>
<evidence type="ECO:0000313" key="13">
    <source>
        <dbReference type="EMBL" id="KAJ3220853.1"/>
    </source>
</evidence>
<comment type="similarity">
    <text evidence="9">Belongs to the Tom5 family.</text>
</comment>